<accession>A0A1W2G727</accession>
<organism evidence="1 2">
    <name type="scientific">Reichenbachiella faecimaris</name>
    <dbReference type="NCBI Taxonomy" id="692418"/>
    <lineage>
        <taxon>Bacteria</taxon>
        <taxon>Pseudomonadati</taxon>
        <taxon>Bacteroidota</taxon>
        <taxon>Cytophagia</taxon>
        <taxon>Cytophagales</taxon>
        <taxon>Reichenbachiellaceae</taxon>
        <taxon>Reichenbachiella</taxon>
    </lineage>
</organism>
<protein>
    <recommendedName>
        <fullName evidence="3">Outer membrane protein beta-barrel domain-containing protein</fullName>
    </recommendedName>
</protein>
<sequence>MKRTSLVVGLLIIITNGYSQTLQGNNNISTTFIGFQIGLTSCEMTGEQINLELDNSGASFVRQNGLEIAFRVKHEFNNLFYFKSGVGFYQKNGHVEGSRVIYPTHGPYNFLQIPILIGIQPINLESSAFKLGLESGFSLNSLISTADDVTMGTYGDFDTKSIVPSFHLGVNLEIPINNKTSFNANYQYSKDLTYYYNRRLTYTHMGEEKFKDYDLWFKSYSISIGFIFKLNNEQ</sequence>
<dbReference type="STRING" id="692418.SAMN04488029_0768"/>
<proteinExistence type="predicted"/>
<name>A0A1W2G727_REIFA</name>
<keyword evidence="2" id="KW-1185">Reference proteome</keyword>
<evidence type="ECO:0000313" key="1">
    <source>
        <dbReference type="EMBL" id="SMD32423.1"/>
    </source>
</evidence>
<evidence type="ECO:0008006" key="3">
    <source>
        <dbReference type="Google" id="ProtNLM"/>
    </source>
</evidence>
<dbReference type="RefSeq" id="WP_084371083.1">
    <property type="nucleotide sequence ID" value="NZ_FWYF01000001.1"/>
</dbReference>
<dbReference type="AlphaFoldDB" id="A0A1W2G727"/>
<dbReference type="EMBL" id="FWYF01000001">
    <property type="protein sequence ID" value="SMD32423.1"/>
    <property type="molecule type" value="Genomic_DNA"/>
</dbReference>
<reference evidence="1 2" key="1">
    <citation type="submission" date="2017-04" db="EMBL/GenBank/DDBJ databases">
        <authorList>
            <person name="Afonso C.L."/>
            <person name="Miller P.J."/>
            <person name="Scott M.A."/>
            <person name="Spackman E."/>
            <person name="Goraichik I."/>
            <person name="Dimitrov K.M."/>
            <person name="Suarez D.L."/>
            <person name="Swayne D.E."/>
        </authorList>
    </citation>
    <scope>NUCLEOTIDE SEQUENCE [LARGE SCALE GENOMIC DNA]</scope>
    <source>
        <strain evidence="1 2">DSM 26133</strain>
    </source>
</reference>
<evidence type="ECO:0000313" key="2">
    <source>
        <dbReference type="Proteomes" id="UP000192472"/>
    </source>
</evidence>
<gene>
    <name evidence="1" type="ORF">SAMN04488029_0768</name>
</gene>
<dbReference type="Proteomes" id="UP000192472">
    <property type="component" value="Unassembled WGS sequence"/>
</dbReference>